<dbReference type="GO" id="GO:0015074">
    <property type="term" value="P:DNA integration"/>
    <property type="evidence" value="ECO:0007669"/>
    <property type="project" value="InterPro"/>
</dbReference>
<name>A0A0F4T4S0_PSEFL</name>
<accession>A0A0F4T4S0</accession>
<feature type="region of interest" description="Disordered" evidence="1">
    <location>
        <begin position="589"/>
        <end position="630"/>
    </location>
</feature>
<dbReference type="RefSeq" id="WP_046043415.1">
    <property type="nucleotide sequence ID" value="NZ_LACC01000039.1"/>
</dbReference>
<dbReference type="EMBL" id="LACC01000039">
    <property type="protein sequence ID" value="KJZ39129.1"/>
    <property type="molecule type" value="Genomic_DNA"/>
</dbReference>
<dbReference type="InterPro" id="IPR012337">
    <property type="entry name" value="RNaseH-like_sf"/>
</dbReference>
<dbReference type="AlphaFoldDB" id="A0A0F4T4S0"/>
<proteinExistence type="predicted"/>
<dbReference type="PATRIC" id="fig|294.132.peg.4473"/>
<sequence>MNTLELNVGEHYQYCGSDYQVVAAQGNRYQLRSLKFSKQIVIQSYERLVRAWRNGTLVKTQEAPFAPRVDLIVDALNARQQNIMAQRLAYVLPVLERWGGRLPRQPVLTLLSEIAAQRGEARPSYGALYLWIRAYLSMGENKLALVPRTRNSPTRRVFRQPEVVQELIQLNLAQLFFKPTPCKKTDLISAIQCSINACNEKRPPHDQLACPSTSTLYRIITELDRYETDRHQLGYRRAIKRQKWSKKCRRPLELFNLVEGDTHELDVETVDENGHLTGRLYLTALIEVRNRVITGWDISYNPPSTEKTMRALKHSLLSSNPYGGLARRYRLDNGSEFANARLKSVLQDLGSDVTYCEPGNPDQKPHIESFFKTWTTSIAHCMPGTTFSGPNPYDSEANATLTLEDVMKNFEDWLATAYHPGFQDGLGKSPLEAWDEDQANTLAFERKRYSEEDLNRHLLCVAYVKPNNGRLRFQGLAWTGPAVSYLATQYSGKPRSLRLLYDISELGKAWVCDPNSPSELFEVMAVDPDYQKGLTMHLHEMIKARLRARKQSPNYSAAREARVQILRELANAKTKTEWKTRKRAEERGDFNAWPSLPAPSVAREDDSNRRYQFHPDTPPNYASVVTKHAR</sequence>
<organism evidence="3 4">
    <name type="scientific">Pseudomonas fluorescens</name>
    <dbReference type="NCBI Taxonomy" id="294"/>
    <lineage>
        <taxon>Bacteria</taxon>
        <taxon>Pseudomonadati</taxon>
        <taxon>Pseudomonadota</taxon>
        <taxon>Gammaproteobacteria</taxon>
        <taxon>Pseudomonadales</taxon>
        <taxon>Pseudomonadaceae</taxon>
        <taxon>Pseudomonas</taxon>
    </lineage>
</organism>
<evidence type="ECO:0000313" key="4">
    <source>
        <dbReference type="Proteomes" id="UP000033588"/>
    </source>
</evidence>
<gene>
    <name evidence="3" type="ORF">VC35_25725</name>
</gene>
<dbReference type="Gene3D" id="3.30.420.10">
    <property type="entry name" value="Ribonuclease H-like superfamily/Ribonuclease H"/>
    <property type="match status" value="1"/>
</dbReference>
<dbReference type="SUPFAM" id="SSF53098">
    <property type="entry name" value="Ribonuclease H-like"/>
    <property type="match status" value="1"/>
</dbReference>
<reference evidence="3 4" key="1">
    <citation type="submission" date="2015-03" db="EMBL/GenBank/DDBJ databases">
        <title>Comparative genomics of Pseudomonas insights into diversity of traits involved in vanlence and defense.</title>
        <authorList>
            <person name="Qin Y."/>
        </authorList>
    </citation>
    <scope>NUCLEOTIDE SEQUENCE [LARGE SCALE GENOMIC DNA]</scope>
    <source>
        <strain evidence="3 4">C8</strain>
    </source>
</reference>
<dbReference type="InterPro" id="IPR036397">
    <property type="entry name" value="RNaseH_sf"/>
</dbReference>
<dbReference type="Proteomes" id="UP000033588">
    <property type="component" value="Unassembled WGS sequence"/>
</dbReference>
<feature type="domain" description="Integrase catalytic" evidence="2">
    <location>
        <begin position="247"/>
        <end position="438"/>
    </location>
</feature>
<evidence type="ECO:0000259" key="2">
    <source>
        <dbReference type="PROSITE" id="PS50994"/>
    </source>
</evidence>
<protein>
    <submittedName>
        <fullName evidence="3">Integrase</fullName>
    </submittedName>
</protein>
<evidence type="ECO:0000313" key="3">
    <source>
        <dbReference type="EMBL" id="KJZ39129.1"/>
    </source>
</evidence>
<dbReference type="OrthoDB" id="501284at2"/>
<evidence type="ECO:0000256" key="1">
    <source>
        <dbReference type="SAM" id="MobiDB-lite"/>
    </source>
</evidence>
<dbReference type="PROSITE" id="PS50994">
    <property type="entry name" value="INTEGRASE"/>
    <property type="match status" value="1"/>
</dbReference>
<dbReference type="InterPro" id="IPR001584">
    <property type="entry name" value="Integrase_cat-core"/>
</dbReference>
<dbReference type="GO" id="GO:0003676">
    <property type="term" value="F:nucleic acid binding"/>
    <property type="evidence" value="ECO:0007669"/>
    <property type="project" value="InterPro"/>
</dbReference>
<comment type="caution">
    <text evidence="3">The sequence shown here is derived from an EMBL/GenBank/DDBJ whole genome shotgun (WGS) entry which is preliminary data.</text>
</comment>